<dbReference type="PANTHER" id="PTHR30100:SF1">
    <property type="entry name" value="PHOSPHATE ACYLTRANSFERASE"/>
    <property type="match status" value="1"/>
</dbReference>
<keyword evidence="7 10" id="KW-1208">Phospholipid metabolism</keyword>
<keyword evidence="12" id="KW-1185">Reference proteome</keyword>
<keyword evidence="11" id="KW-0012">Acyltransferase</keyword>
<dbReference type="HAMAP" id="MF_00019">
    <property type="entry name" value="PlsX"/>
    <property type="match status" value="1"/>
</dbReference>
<dbReference type="Gene3D" id="3.40.718.10">
    <property type="entry name" value="Isopropylmalate Dehydrogenase"/>
    <property type="match status" value="1"/>
</dbReference>
<keyword evidence="4 10" id="KW-0808">Transferase</keyword>
<dbReference type="SUPFAM" id="SSF53659">
    <property type="entry name" value="Isocitrate/Isopropylmalate dehydrogenase-like"/>
    <property type="match status" value="1"/>
</dbReference>
<keyword evidence="2 10" id="KW-0963">Cytoplasm</keyword>
<sequence>MSGDHGLRSSLPAAAKAIAEIPHLKLTLLGQKQAMLDECQRRAIDPSQFTLVDVPDVIGMDESPAVALRKKQDSSMYKAIELLRDGQVEGVVSAGNTGALVALSRFLLERSPGIRRPAMCAPLPGDGGDTYMLDLGANVDCKAEELVQFAEMGSALVTCLKGIEAPRVALLNIGEEASKGTELVRQTAELLAAEPSLNYIGFIEGFDLFTHKADVIVCDGFVGNIALKVCEGTASYISRQLKGRFRRSWYGLISGLFVQPLLKNFKDDINPDEYNGAALLGLSGVVVKSHGGSSKKSFYSAIRHAAKAAEQDLPRRIAQQLTLT</sequence>
<evidence type="ECO:0000256" key="7">
    <source>
        <dbReference type="ARBA" id="ARBA00023264"/>
    </source>
</evidence>
<dbReference type="InterPro" id="IPR012281">
    <property type="entry name" value="Phospholipid_synth_PlsX-like"/>
</dbReference>
<evidence type="ECO:0000256" key="3">
    <source>
        <dbReference type="ARBA" id="ARBA00022516"/>
    </source>
</evidence>
<dbReference type="PANTHER" id="PTHR30100">
    <property type="entry name" value="FATTY ACID/PHOSPHOLIPID SYNTHESIS PROTEIN PLSX"/>
    <property type="match status" value="1"/>
</dbReference>
<evidence type="ECO:0000256" key="8">
    <source>
        <dbReference type="ARBA" id="ARBA00024069"/>
    </source>
</evidence>
<dbReference type="NCBIfam" id="TIGR00182">
    <property type="entry name" value="plsX"/>
    <property type="match status" value="1"/>
</dbReference>
<accession>A0A7W4W459</accession>
<keyword evidence="6 10" id="KW-0594">Phospholipid biosynthesis</keyword>
<dbReference type="GO" id="GO:0008654">
    <property type="term" value="P:phospholipid biosynthetic process"/>
    <property type="evidence" value="ECO:0007669"/>
    <property type="project" value="UniProtKB-KW"/>
</dbReference>
<evidence type="ECO:0000256" key="6">
    <source>
        <dbReference type="ARBA" id="ARBA00023209"/>
    </source>
</evidence>
<dbReference type="PIRSF" id="PIRSF002465">
    <property type="entry name" value="Phsphlp_syn_PlsX"/>
    <property type="match status" value="1"/>
</dbReference>
<comment type="pathway">
    <text evidence="10">Lipid metabolism; phospholipid metabolism.</text>
</comment>
<evidence type="ECO:0000256" key="1">
    <source>
        <dbReference type="ARBA" id="ARBA00001232"/>
    </source>
</evidence>
<dbReference type="EMBL" id="JACHWY010000001">
    <property type="protein sequence ID" value="MBB3046544.1"/>
    <property type="molecule type" value="Genomic_DNA"/>
</dbReference>
<protein>
    <recommendedName>
        <fullName evidence="8 10">Phosphate acyltransferase</fullName>
        <ecNumber evidence="8 10">2.3.1.274</ecNumber>
    </recommendedName>
    <alternativeName>
        <fullName evidence="10">Acyl-ACP phosphotransacylase</fullName>
    </alternativeName>
    <alternativeName>
        <fullName evidence="10">Acyl-[acyl-carrier-protein]--phosphate acyltransferase</fullName>
    </alternativeName>
    <alternativeName>
        <fullName evidence="10">Phosphate-acyl-ACP acyltransferase</fullName>
    </alternativeName>
</protein>
<dbReference type="InterPro" id="IPR003664">
    <property type="entry name" value="FA_synthesis"/>
</dbReference>
<comment type="similarity">
    <text evidence="10">Belongs to the PlsX family.</text>
</comment>
<dbReference type="Pfam" id="PF02504">
    <property type="entry name" value="FA_synthesis"/>
    <property type="match status" value="1"/>
</dbReference>
<keyword evidence="5 10" id="KW-0443">Lipid metabolism</keyword>
<comment type="function">
    <text evidence="10">Catalyzes the reversible formation of acyl-phosphate (acyl-PO(4)) from acyl-[acyl-carrier-protein] (acyl-ACP). This enzyme utilizes acyl-ACP as fatty acyl donor, but not acyl-CoA.</text>
</comment>
<organism evidence="11 12">
    <name type="scientific">Litorivivens lipolytica</name>
    <dbReference type="NCBI Taxonomy" id="1524264"/>
    <lineage>
        <taxon>Bacteria</taxon>
        <taxon>Pseudomonadati</taxon>
        <taxon>Pseudomonadota</taxon>
        <taxon>Gammaproteobacteria</taxon>
        <taxon>Litorivivens</taxon>
    </lineage>
</organism>
<evidence type="ECO:0000256" key="10">
    <source>
        <dbReference type="HAMAP-Rule" id="MF_00019"/>
    </source>
</evidence>
<dbReference type="EC" id="2.3.1.274" evidence="8 10"/>
<dbReference type="Proteomes" id="UP000537130">
    <property type="component" value="Unassembled WGS sequence"/>
</dbReference>
<dbReference type="AlphaFoldDB" id="A0A7W4W459"/>
<name>A0A7W4W459_9GAMM</name>
<keyword evidence="3 10" id="KW-0444">Lipid biosynthesis</keyword>
<comment type="subcellular location">
    <subcellularLocation>
        <location evidence="10">Cytoplasm</location>
    </subcellularLocation>
    <text evidence="10">Associated with the membrane possibly through PlsY.</text>
</comment>
<comment type="subunit">
    <text evidence="9 10">Homodimer. Probably interacts with PlsY.</text>
</comment>
<comment type="catalytic activity">
    <reaction evidence="1 10">
        <text>a fatty acyl-[ACP] + phosphate = an acyl phosphate + holo-[ACP]</text>
        <dbReference type="Rhea" id="RHEA:42292"/>
        <dbReference type="Rhea" id="RHEA-COMP:9685"/>
        <dbReference type="Rhea" id="RHEA-COMP:14125"/>
        <dbReference type="ChEBI" id="CHEBI:43474"/>
        <dbReference type="ChEBI" id="CHEBI:59918"/>
        <dbReference type="ChEBI" id="CHEBI:64479"/>
        <dbReference type="ChEBI" id="CHEBI:138651"/>
        <dbReference type="EC" id="2.3.1.274"/>
    </reaction>
</comment>
<gene>
    <name evidence="10" type="primary">plsX</name>
    <name evidence="11" type="ORF">FHR99_000780</name>
</gene>
<evidence type="ECO:0000313" key="12">
    <source>
        <dbReference type="Proteomes" id="UP000537130"/>
    </source>
</evidence>
<proteinExistence type="inferred from homology"/>
<reference evidence="11 12" key="1">
    <citation type="submission" date="2020-08" db="EMBL/GenBank/DDBJ databases">
        <title>Genomic Encyclopedia of Type Strains, Phase III (KMG-III): the genomes of soil and plant-associated and newly described type strains.</title>
        <authorList>
            <person name="Whitman W."/>
        </authorList>
    </citation>
    <scope>NUCLEOTIDE SEQUENCE [LARGE SCALE GENOMIC DNA]</scope>
    <source>
        <strain evidence="11 12">CECT 8654</strain>
    </source>
</reference>
<evidence type="ECO:0000256" key="2">
    <source>
        <dbReference type="ARBA" id="ARBA00022490"/>
    </source>
</evidence>
<dbReference type="GO" id="GO:0043811">
    <property type="term" value="F:phosphate:acyl-[acyl carrier protein] acyltransferase activity"/>
    <property type="evidence" value="ECO:0007669"/>
    <property type="project" value="UniProtKB-UniRule"/>
</dbReference>
<evidence type="ECO:0000256" key="9">
    <source>
        <dbReference type="ARBA" id="ARBA00046608"/>
    </source>
</evidence>
<dbReference type="GO" id="GO:0006633">
    <property type="term" value="P:fatty acid biosynthetic process"/>
    <property type="evidence" value="ECO:0007669"/>
    <property type="project" value="UniProtKB-UniRule"/>
</dbReference>
<dbReference type="GO" id="GO:0005737">
    <property type="term" value="C:cytoplasm"/>
    <property type="evidence" value="ECO:0007669"/>
    <property type="project" value="UniProtKB-SubCell"/>
</dbReference>
<evidence type="ECO:0000313" key="11">
    <source>
        <dbReference type="EMBL" id="MBB3046544.1"/>
    </source>
</evidence>
<comment type="caution">
    <text evidence="11">The sequence shown here is derived from an EMBL/GenBank/DDBJ whole genome shotgun (WGS) entry which is preliminary data.</text>
</comment>
<dbReference type="UniPathway" id="UPA00085"/>
<evidence type="ECO:0000256" key="5">
    <source>
        <dbReference type="ARBA" id="ARBA00023098"/>
    </source>
</evidence>
<evidence type="ECO:0000256" key="4">
    <source>
        <dbReference type="ARBA" id="ARBA00022679"/>
    </source>
</evidence>